<keyword evidence="11" id="KW-0460">Magnesium</keyword>
<keyword evidence="9" id="KW-0418">Kinase</keyword>
<accession>A0A1R2BE13</accession>
<evidence type="ECO:0000256" key="13">
    <source>
        <dbReference type="ARBA" id="ARBA00024113"/>
    </source>
</evidence>
<comment type="cofactor">
    <cofactor evidence="1">
        <name>Mg(2+)</name>
        <dbReference type="ChEBI" id="CHEBI:18420"/>
    </cofactor>
</comment>
<sequence>MGNCFMKKEDFLDKCSKISKPRLSHIKSYESMKKSYPVGRGRKSTKPKPISAEDTIDIPQALAIANFTFIDKVKSSTDILIIKESLMKSILFSSLATENQDSIIQNMKFLEVSENQYLMVQGQTSSFFFILVSGKAEVLENNKRVNIIKNKNLIGEISLVNDNFHTSSIRTMEFSSLWSMERRIFRTMIQAINSAEYSQNKCFIEAVPVFSVLTKTQHELILNSITNAKYENGQNIVNEDEPGDLFYIIKEGQVVCSKQGHMLRTMGIGEFFGEQALLYGTPRTATVTATCFVKCLVISRDDLTKALGDQLSQVIYKNTLRIAFEKSKIMKNLNERQIYEIIDKVRISSWNKNTVAIKKGTKKDENLYVVVNGKLEDNLGNTWEVMSILGEKEVVKGIQEEYEDILAVGYVDLATISSKDFNSIIGSNFDKATCNNELLNTFKKITLFRSLSDEKLKILINNLQIEQYEQGKTIFTQGSLGEAFYIIKHGKVDVIIDNNLIRSINKFNYFGERSLLFNELRSATIKAHKTVLVWVLKKSDFLRIIDEHMQNMMQKRIALQDTTVSLDDLILVKILGIGMIGTVYLTSSINSKQLYALKVINRTSIENEKIQDSLSLERKILLQLDHNFILKLIKTFKDEKRIYFLLEYVKGEDLFDVIRNLGLLTDEDAQFYIAVLLIILQHLHELDIVYRDLKPENIMIDEDGYPKLIDFGTAKIVNGRTYTLVGTPHYMAPEVIMGKGYSISADYWSLGIILYEFLCGEVPFAEDSMDTYVIFQKILEGKILYPEYVTLMEDTKNFIEKMLSKNPAIRCGGGWEHVKSHKWFKGYDWEGLFEKNKPSPYRTMTSNLEWEIEKAFKGEKKIYEVLTSEEGNYVMRKSMRNNDWDSEF</sequence>
<dbReference type="SUPFAM" id="SSF56112">
    <property type="entry name" value="Protein kinase-like (PK-like)"/>
    <property type="match status" value="1"/>
</dbReference>
<dbReference type="GO" id="GO:0005524">
    <property type="term" value="F:ATP binding"/>
    <property type="evidence" value="ECO:0007669"/>
    <property type="project" value="UniProtKB-KW"/>
</dbReference>
<dbReference type="InterPro" id="IPR000595">
    <property type="entry name" value="cNMP-bd_dom"/>
</dbReference>
<feature type="domain" description="Cyclic nucleotide-binding" evidence="15">
    <location>
        <begin position="447"/>
        <end position="545"/>
    </location>
</feature>
<dbReference type="Proteomes" id="UP000187209">
    <property type="component" value="Unassembled WGS sequence"/>
</dbReference>
<keyword evidence="17" id="KW-1185">Reference proteome</keyword>
<dbReference type="CDD" id="cd00038">
    <property type="entry name" value="CAP_ED"/>
    <property type="match status" value="3"/>
</dbReference>
<evidence type="ECO:0000259" key="14">
    <source>
        <dbReference type="PROSITE" id="PS50011"/>
    </source>
</evidence>
<dbReference type="SMART" id="SM00220">
    <property type="entry name" value="S_TKc"/>
    <property type="match status" value="1"/>
</dbReference>
<evidence type="ECO:0000256" key="9">
    <source>
        <dbReference type="ARBA" id="ARBA00022777"/>
    </source>
</evidence>
<dbReference type="InterPro" id="IPR018490">
    <property type="entry name" value="cNMP-bd_dom_sf"/>
</dbReference>
<evidence type="ECO:0000256" key="6">
    <source>
        <dbReference type="ARBA" id="ARBA00022679"/>
    </source>
</evidence>
<evidence type="ECO:0000313" key="17">
    <source>
        <dbReference type="Proteomes" id="UP000187209"/>
    </source>
</evidence>
<dbReference type="FunFam" id="3.30.200.20:FF:000042">
    <property type="entry name" value="Aurora kinase A"/>
    <property type="match status" value="1"/>
</dbReference>
<evidence type="ECO:0000256" key="10">
    <source>
        <dbReference type="ARBA" id="ARBA00022840"/>
    </source>
</evidence>
<keyword evidence="5" id="KW-0140">cGMP</keyword>
<dbReference type="SUPFAM" id="SSF51206">
    <property type="entry name" value="cAMP-binding domain-like"/>
    <property type="match status" value="4"/>
</dbReference>
<feature type="domain" description="Protein kinase" evidence="14">
    <location>
        <begin position="569"/>
        <end position="824"/>
    </location>
</feature>
<reference evidence="16 17" key="1">
    <citation type="submission" date="2016-11" db="EMBL/GenBank/DDBJ databases">
        <title>The macronuclear genome of Stentor coeruleus: a giant cell with tiny introns.</title>
        <authorList>
            <person name="Slabodnick M."/>
            <person name="Ruby J.G."/>
            <person name="Reiff S.B."/>
            <person name="Swart E.C."/>
            <person name="Gosai S."/>
            <person name="Prabakaran S."/>
            <person name="Witkowska E."/>
            <person name="Larue G.E."/>
            <person name="Fisher S."/>
            <person name="Freeman R.M."/>
            <person name="Gunawardena J."/>
            <person name="Chu W."/>
            <person name="Stover N.A."/>
            <person name="Gregory B.D."/>
            <person name="Nowacki M."/>
            <person name="Derisi J."/>
            <person name="Roy S.W."/>
            <person name="Marshall W.F."/>
            <person name="Sood P."/>
        </authorList>
    </citation>
    <scope>NUCLEOTIDE SEQUENCE [LARGE SCALE GENOMIC DNA]</scope>
    <source>
        <strain evidence="16">WM001</strain>
    </source>
</reference>
<evidence type="ECO:0000256" key="3">
    <source>
        <dbReference type="ARBA" id="ARBA00022490"/>
    </source>
</evidence>
<dbReference type="SMART" id="SM00100">
    <property type="entry name" value="cNMP"/>
    <property type="match status" value="3"/>
</dbReference>
<dbReference type="FunFam" id="1.10.510.10:FF:000571">
    <property type="entry name" value="Maternal embryonic leucine zipper kinase"/>
    <property type="match status" value="1"/>
</dbReference>
<evidence type="ECO:0000256" key="12">
    <source>
        <dbReference type="ARBA" id="ARBA00022992"/>
    </source>
</evidence>
<dbReference type="Gene3D" id="1.10.510.10">
    <property type="entry name" value="Transferase(Phosphotransferase) domain 1"/>
    <property type="match status" value="1"/>
</dbReference>
<dbReference type="Pfam" id="PF00027">
    <property type="entry name" value="cNMP_binding"/>
    <property type="match status" value="3"/>
</dbReference>
<gene>
    <name evidence="16" type="ORF">SteCoe_26108</name>
</gene>
<dbReference type="PROSITE" id="PS50042">
    <property type="entry name" value="CNMP_BINDING_3"/>
    <property type="match status" value="4"/>
</dbReference>
<dbReference type="Gene3D" id="2.60.120.10">
    <property type="entry name" value="Jelly Rolls"/>
    <property type="match status" value="4"/>
</dbReference>
<dbReference type="InterPro" id="IPR018488">
    <property type="entry name" value="cNMP-bd_CS"/>
</dbReference>
<evidence type="ECO:0000256" key="1">
    <source>
        <dbReference type="ARBA" id="ARBA00001946"/>
    </source>
</evidence>
<comment type="subunit">
    <text evidence="2">Monomer.</text>
</comment>
<keyword evidence="8" id="KW-0547">Nucleotide-binding</keyword>
<organism evidence="16 17">
    <name type="scientific">Stentor coeruleus</name>
    <dbReference type="NCBI Taxonomy" id="5963"/>
    <lineage>
        <taxon>Eukaryota</taxon>
        <taxon>Sar</taxon>
        <taxon>Alveolata</taxon>
        <taxon>Ciliophora</taxon>
        <taxon>Postciliodesmatophora</taxon>
        <taxon>Heterotrichea</taxon>
        <taxon>Heterotrichida</taxon>
        <taxon>Stentoridae</taxon>
        <taxon>Stentor</taxon>
    </lineage>
</organism>
<feature type="domain" description="Cyclic nucleotide-binding" evidence="15">
    <location>
        <begin position="329"/>
        <end position="428"/>
    </location>
</feature>
<dbReference type="AlphaFoldDB" id="A0A1R2BE13"/>
<keyword evidence="3" id="KW-0963">Cytoplasm</keyword>
<dbReference type="PROSITE" id="PS00889">
    <property type="entry name" value="CNMP_BINDING_2"/>
    <property type="match status" value="2"/>
</dbReference>
<dbReference type="GO" id="GO:0030553">
    <property type="term" value="F:cGMP binding"/>
    <property type="evidence" value="ECO:0007669"/>
    <property type="project" value="UniProtKB-KW"/>
</dbReference>
<dbReference type="InterPro" id="IPR014710">
    <property type="entry name" value="RmlC-like_jellyroll"/>
</dbReference>
<evidence type="ECO:0000256" key="5">
    <source>
        <dbReference type="ARBA" id="ARBA00022535"/>
    </source>
</evidence>
<dbReference type="PROSITE" id="PS00108">
    <property type="entry name" value="PROTEIN_KINASE_ST"/>
    <property type="match status" value="1"/>
</dbReference>
<keyword evidence="4" id="KW-0723">Serine/threonine-protein kinase</keyword>
<evidence type="ECO:0000256" key="4">
    <source>
        <dbReference type="ARBA" id="ARBA00022527"/>
    </source>
</evidence>
<comment type="caution">
    <text evidence="16">The sequence shown here is derived from an EMBL/GenBank/DDBJ whole genome shotgun (WGS) entry which is preliminary data.</text>
</comment>
<name>A0A1R2BE13_9CILI</name>
<dbReference type="PROSITE" id="PS50011">
    <property type="entry name" value="PROTEIN_KINASE_DOM"/>
    <property type="match status" value="1"/>
</dbReference>
<evidence type="ECO:0000256" key="11">
    <source>
        <dbReference type="ARBA" id="ARBA00022842"/>
    </source>
</evidence>
<evidence type="ECO:0000256" key="7">
    <source>
        <dbReference type="ARBA" id="ARBA00022723"/>
    </source>
</evidence>
<keyword evidence="12" id="KW-0142">cGMP-binding</keyword>
<evidence type="ECO:0000256" key="2">
    <source>
        <dbReference type="ARBA" id="ARBA00011245"/>
    </source>
</evidence>
<protein>
    <recommendedName>
        <fullName evidence="13">cGMP-dependent protein kinase</fullName>
    </recommendedName>
</protein>
<feature type="domain" description="Cyclic nucleotide-binding" evidence="15">
    <location>
        <begin position="91"/>
        <end position="189"/>
    </location>
</feature>
<dbReference type="EMBL" id="MPUH01000724">
    <property type="protein sequence ID" value="OMJ74855.1"/>
    <property type="molecule type" value="Genomic_DNA"/>
</dbReference>
<keyword evidence="7" id="KW-0479">Metal-binding</keyword>
<evidence type="ECO:0000313" key="16">
    <source>
        <dbReference type="EMBL" id="OMJ74855.1"/>
    </source>
</evidence>
<dbReference type="Gene3D" id="3.30.200.20">
    <property type="entry name" value="Phosphorylase Kinase, domain 1"/>
    <property type="match status" value="1"/>
</dbReference>
<keyword evidence="6" id="KW-0808">Transferase</keyword>
<dbReference type="InterPro" id="IPR011009">
    <property type="entry name" value="Kinase-like_dom_sf"/>
</dbReference>
<feature type="domain" description="Cyclic nucleotide-binding" evidence="15">
    <location>
        <begin position="209"/>
        <end position="308"/>
    </location>
</feature>
<evidence type="ECO:0000256" key="8">
    <source>
        <dbReference type="ARBA" id="ARBA00022741"/>
    </source>
</evidence>
<dbReference type="InterPro" id="IPR000719">
    <property type="entry name" value="Prot_kinase_dom"/>
</dbReference>
<dbReference type="GO" id="GO:0004691">
    <property type="term" value="F:cAMP-dependent protein kinase activity"/>
    <property type="evidence" value="ECO:0007669"/>
    <property type="project" value="TreeGrafter"/>
</dbReference>
<dbReference type="GO" id="GO:0046872">
    <property type="term" value="F:metal ion binding"/>
    <property type="evidence" value="ECO:0007669"/>
    <property type="project" value="UniProtKB-KW"/>
</dbReference>
<dbReference type="Pfam" id="PF00069">
    <property type="entry name" value="Pkinase"/>
    <property type="match status" value="1"/>
</dbReference>
<dbReference type="PANTHER" id="PTHR24353:SF37">
    <property type="entry name" value="CAMP-DEPENDENT PROTEIN KINASE CATALYTIC SUBUNIT PRKX"/>
    <property type="match status" value="1"/>
</dbReference>
<dbReference type="PANTHER" id="PTHR24353">
    <property type="entry name" value="CYCLIC NUCLEOTIDE-DEPENDENT PROTEIN KINASE"/>
    <property type="match status" value="1"/>
</dbReference>
<dbReference type="InterPro" id="IPR008271">
    <property type="entry name" value="Ser/Thr_kinase_AS"/>
</dbReference>
<evidence type="ECO:0000259" key="15">
    <source>
        <dbReference type="PROSITE" id="PS50042"/>
    </source>
</evidence>
<dbReference type="OrthoDB" id="100546at2759"/>
<dbReference type="PRINTS" id="PR00103">
    <property type="entry name" value="CAMPKINASE"/>
</dbReference>
<keyword evidence="10" id="KW-0067">ATP-binding</keyword>
<dbReference type="GO" id="GO:0005952">
    <property type="term" value="C:cAMP-dependent protein kinase complex"/>
    <property type="evidence" value="ECO:0007669"/>
    <property type="project" value="TreeGrafter"/>
</dbReference>
<proteinExistence type="predicted"/>